<evidence type="ECO:0000256" key="1">
    <source>
        <dbReference type="SAM" id="Phobius"/>
    </source>
</evidence>
<name>A0A562UYP7_9ACTN</name>
<organism evidence="2 3">
    <name type="scientific">Stackebrandtia albiflava</name>
    <dbReference type="NCBI Taxonomy" id="406432"/>
    <lineage>
        <taxon>Bacteria</taxon>
        <taxon>Bacillati</taxon>
        <taxon>Actinomycetota</taxon>
        <taxon>Actinomycetes</taxon>
        <taxon>Glycomycetales</taxon>
        <taxon>Glycomycetaceae</taxon>
        <taxon>Stackebrandtia</taxon>
    </lineage>
</organism>
<dbReference type="Proteomes" id="UP000321617">
    <property type="component" value="Unassembled WGS sequence"/>
</dbReference>
<feature type="transmembrane region" description="Helical" evidence="1">
    <location>
        <begin position="157"/>
        <end position="173"/>
    </location>
</feature>
<gene>
    <name evidence="2" type="ORF">LX16_4145</name>
</gene>
<feature type="transmembrane region" description="Helical" evidence="1">
    <location>
        <begin position="201"/>
        <end position="221"/>
    </location>
</feature>
<evidence type="ECO:0000313" key="2">
    <source>
        <dbReference type="EMBL" id="TWJ10723.1"/>
    </source>
</evidence>
<keyword evidence="1" id="KW-0472">Membrane</keyword>
<feature type="transmembrane region" description="Helical" evidence="1">
    <location>
        <begin position="266"/>
        <end position="287"/>
    </location>
</feature>
<dbReference type="AlphaFoldDB" id="A0A562UYP7"/>
<keyword evidence="1" id="KW-0812">Transmembrane</keyword>
<feature type="transmembrane region" description="Helical" evidence="1">
    <location>
        <begin position="20"/>
        <end position="42"/>
    </location>
</feature>
<dbReference type="EMBL" id="VLLL01000007">
    <property type="protein sequence ID" value="TWJ10723.1"/>
    <property type="molecule type" value="Genomic_DNA"/>
</dbReference>
<reference evidence="2 3" key="1">
    <citation type="journal article" date="2013" name="Stand. Genomic Sci.">
        <title>Genomic Encyclopedia of Type Strains, Phase I: The one thousand microbial genomes (KMG-I) project.</title>
        <authorList>
            <person name="Kyrpides N.C."/>
            <person name="Woyke T."/>
            <person name="Eisen J.A."/>
            <person name="Garrity G."/>
            <person name="Lilburn T.G."/>
            <person name="Beck B.J."/>
            <person name="Whitman W.B."/>
            <person name="Hugenholtz P."/>
            <person name="Klenk H.P."/>
        </authorList>
    </citation>
    <scope>NUCLEOTIDE SEQUENCE [LARGE SCALE GENOMIC DNA]</scope>
    <source>
        <strain evidence="2 3">DSM 45044</strain>
    </source>
</reference>
<feature type="transmembrane region" description="Helical" evidence="1">
    <location>
        <begin position="62"/>
        <end position="81"/>
    </location>
</feature>
<keyword evidence="3" id="KW-1185">Reference proteome</keyword>
<keyword evidence="1" id="KW-1133">Transmembrane helix</keyword>
<feature type="transmembrane region" description="Helical" evidence="1">
    <location>
        <begin position="93"/>
        <end position="115"/>
    </location>
</feature>
<feature type="transmembrane region" description="Helical" evidence="1">
    <location>
        <begin position="127"/>
        <end position="145"/>
    </location>
</feature>
<dbReference type="OrthoDB" id="9889605at2"/>
<feature type="transmembrane region" description="Helical" evidence="1">
    <location>
        <begin position="233"/>
        <end position="254"/>
    </location>
</feature>
<comment type="caution">
    <text evidence="2">The sequence shown here is derived from an EMBL/GenBank/DDBJ whole genome shotgun (WGS) entry which is preliminary data.</text>
</comment>
<dbReference type="RefSeq" id="WP_147141641.1">
    <property type="nucleotide sequence ID" value="NZ_BAABIJ010000003.1"/>
</dbReference>
<accession>A0A562UYP7</accession>
<sequence>MSDTGWVAGDGDGRERVSAAALITAVLAAVLGAGQLWVGNAVGVLAWRGDESPGGVVDESAIVVWITAATVSLAAAAPILLRRTAPSASLRRRLVAMAVVGASITAPVAIGIASWQQMFGGDLPQSRIMLLVTTGVVLGGGVAFLTARSQPAAWSQLYWLVIGWGLMCVSVAADPRTSPTLGHLDPGPDWSADSRQWQGRLVLLAVAAVVGTTLGASARILRWRVGCHGPERPLLPVLSTAAGPGLMLTSYAVAAGLEGQWRIGPLADLVAAGFATVLTGYLGITLIRRCRPAPATGT</sequence>
<evidence type="ECO:0000313" key="3">
    <source>
        <dbReference type="Proteomes" id="UP000321617"/>
    </source>
</evidence>
<proteinExistence type="predicted"/>
<protein>
    <submittedName>
        <fullName evidence="2">Uncharacterized protein</fullName>
    </submittedName>
</protein>